<dbReference type="OrthoDB" id="3921745at2759"/>
<accession>A0A0N0NP64</accession>
<dbReference type="AlphaFoldDB" id="A0A0N0NP64"/>
<sequence>MQSNVDFPFSRSGVPNTNNRSSSNKPANRHSPGDAWSMPLVYRRQAYPAATPSSASNGPQQIRSRMRIGTVLNEDDDTDRSTSPSTASSSWSPPPPSSQTSHSQRLPKPPRARRSRTKSTHGKSTKKGPPRPCRPYSNEKQIAIWYFRKDMAFDWDIVEAKYNSVFQDQRSLGALRCRFYRVLSDWGVEKVRDQFHSRTGRNDPADADTAAYGVVVSLVAERVIIADVHRNAQIVCLHGCDRNTKFVPFAAVQVIV</sequence>
<feature type="compositionally biased region" description="Basic residues" evidence="1">
    <location>
        <begin position="108"/>
        <end position="129"/>
    </location>
</feature>
<feature type="compositionally biased region" description="Polar residues" evidence="1">
    <location>
        <begin position="13"/>
        <end position="26"/>
    </location>
</feature>
<dbReference type="RefSeq" id="XP_018002321.1">
    <property type="nucleotide sequence ID" value="XM_018150094.1"/>
</dbReference>
<proteinExistence type="predicted"/>
<dbReference type="VEuPathDB" id="FungiDB:AB675_9550"/>
<dbReference type="Proteomes" id="UP000038010">
    <property type="component" value="Unassembled WGS sequence"/>
</dbReference>
<keyword evidence="3" id="KW-1185">Reference proteome</keyword>
<protein>
    <submittedName>
        <fullName evidence="2">Uncharacterized protein</fullName>
    </submittedName>
</protein>
<feature type="compositionally biased region" description="Polar residues" evidence="1">
    <location>
        <begin position="51"/>
        <end position="63"/>
    </location>
</feature>
<feature type="region of interest" description="Disordered" evidence="1">
    <location>
        <begin position="1"/>
        <end position="136"/>
    </location>
</feature>
<reference evidence="2 3" key="1">
    <citation type="submission" date="2015-06" db="EMBL/GenBank/DDBJ databases">
        <title>Draft genome of the ant-associated black yeast Phialophora attae CBS 131958.</title>
        <authorList>
            <person name="Moreno L.F."/>
            <person name="Stielow B.J."/>
            <person name="de Hoog S."/>
            <person name="Vicente V.A."/>
            <person name="Weiss V.A."/>
            <person name="de Vries M."/>
            <person name="Cruz L.M."/>
            <person name="Souza E.M."/>
        </authorList>
    </citation>
    <scope>NUCLEOTIDE SEQUENCE [LARGE SCALE GENOMIC DNA]</scope>
    <source>
        <strain evidence="2 3">CBS 131958</strain>
    </source>
</reference>
<evidence type="ECO:0000313" key="2">
    <source>
        <dbReference type="EMBL" id="KPI42358.1"/>
    </source>
</evidence>
<dbReference type="GeneID" id="28741974"/>
<evidence type="ECO:0000313" key="3">
    <source>
        <dbReference type="Proteomes" id="UP000038010"/>
    </source>
</evidence>
<feature type="compositionally biased region" description="Low complexity" evidence="1">
    <location>
        <begin position="81"/>
        <end position="91"/>
    </location>
</feature>
<gene>
    <name evidence="2" type="ORF">AB675_9550</name>
</gene>
<evidence type="ECO:0000256" key="1">
    <source>
        <dbReference type="SAM" id="MobiDB-lite"/>
    </source>
</evidence>
<comment type="caution">
    <text evidence="2">The sequence shown here is derived from an EMBL/GenBank/DDBJ whole genome shotgun (WGS) entry which is preliminary data.</text>
</comment>
<name>A0A0N0NP64_9EURO</name>
<dbReference type="EMBL" id="LFJN01000007">
    <property type="protein sequence ID" value="KPI42358.1"/>
    <property type="molecule type" value="Genomic_DNA"/>
</dbReference>
<organism evidence="2 3">
    <name type="scientific">Cyphellophora attinorum</name>
    <dbReference type="NCBI Taxonomy" id="1664694"/>
    <lineage>
        <taxon>Eukaryota</taxon>
        <taxon>Fungi</taxon>
        <taxon>Dikarya</taxon>
        <taxon>Ascomycota</taxon>
        <taxon>Pezizomycotina</taxon>
        <taxon>Eurotiomycetes</taxon>
        <taxon>Chaetothyriomycetidae</taxon>
        <taxon>Chaetothyriales</taxon>
        <taxon>Cyphellophoraceae</taxon>
        <taxon>Cyphellophora</taxon>
    </lineage>
</organism>